<evidence type="ECO:0000313" key="3">
    <source>
        <dbReference type="Proteomes" id="UP001467674"/>
    </source>
</evidence>
<comment type="caution">
    <text evidence="2">The sequence shown here is derived from an EMBL/GenBank/DDBJ whole genome shotgun (WGS) entry which is preliminary data.</text>
</comment>
<evidence type="ECO:0000313" key="2">
    <source>
        <dbReference type="EMBL" id="MER3122662.1"/>
    </source>
</evidence>
<organism evidence="2 3">
    <name type="scientific">Bacillus altitudinis</name>
    <dbReference type="NCBI Taxonomy" id="293387"/>
    <lineage>
        <taxon>Bacteria</taxon>
        <taxon>Bacillati</taxon>
        <taxon>Bacillota</taxon>
        <taxon>Bacilli</taxon>
        <taxon>Bacillales</taxon>
        <taxon>Bacillaceae</taxon>
        <taxon>Bacillus</taxon>
    </lineage>
</organism>
<evidence type="ECO:0000259" key="1">
    <source>
        <dbReference type="Pfam" id="PF13274"/>
    </source>
</evidence>
<sequence>MAKIYSFQKRGENMQAVEKRSSVTSIENVAKAFLTFDSMTHKKLQKLCYYAYAWHLTLYKKPLFEEKFQAWIHGPVAPNLYKKYREFGWRDIPQSDSDVEMEDRSFEIVNMVFDSYGHLDGDELEYLTHVESPWLEARKGLEIDAISQNELNDDTIIRYYTEVFENGQNE</sequence>
<dbReference type="EMBL" id="JBEOME010000009">
    <property type="protein sequence ID" value="MER3122662.1"/>
    <property type="molecule type" value="Genomic_DNA"/>
</dbReference>
<dbReference type="InterPro" id="IPR025272">
    <property type="entry name" value="SocA_Panacea"/>
</dbReference>
<name>A0ABV1S7Y1_BACAB</name>
<reference evidence="2 3" key="1">
    <citation type="submission" date="2024-06" db="EMBL/GenBank/DDBJ databases">
        <title>Construction of an artificial bacterial consortium using nitrogen cycle bacteria from Cuatro Cienegas Basin and a mangrove forest.</title>
        <authorList>
            <person name="Aguilera-Najera D."/>
            <person name="Marquez-Cianci L."/>
            <person name="Martinez-Perez E."/>
            <person name="Rosas-Barrera M."/>
            <person name="Rodriguez-Cruz U.E."/>
            <person name="Tapia-Lopez R."/>
            <person name="Eguiarte L.E."/>
            <person name="Souza-Saldivar V."/>
        </authorList>
    </citation>
    <scope>NUCLEOTIDE SEQUENCE [LARGE SCALE GENOMIC DNA]</scope>
    <source>
        <strain evidence="2 3">S14-15</strain>
    </source>
</reference>
<accession>A0ABV1S7Y1</accession>
<proteinExistence type="predicted"/>
<dbReference type="Pfam" id="PF13274">
    <property type="entry name" value="SocA_Panacea"/>
    <property type="match status" value="1"/>
</dbReference>
<dbReference type="RefSeq" id="WP_345912139.1">
    <property type="nucleotide sequence ID" value="NZ_CP139561.1"/>
</dbReference>
<gene>
    <name evidence="2" type="ORF">ABQG71_15835</name>
</gene>
<keyword evidence="3" id="KW-1185">Reference proteome</keyword>
<dbReference type="Proteomes" id="UP001467674">
    <property type="component" value="Unassembled WGS sequence"/>
</dbReference>
<feature type="domain" description="Antitoxin SocA-like Panacea" evidence="1">
    <location>
        <begin position="44"/>
        <end position="134"/>
    </location>
</feature>
<protein>
    <submittedName>
        <fullName evidence="2">Type II toxin-antitoxin system antitoxin SocA domain-containing protein</fullName>
    </submittedName>
</protein>